<dbReference type="AlphaFoldDB" id="A0AA88H8Z1"/>
<reference evidence="2" key="1">
    <citation type="submission" date="2023-07" db="EMBL/GenBank/DDBJ databases">
        <title>Chromosome-level genome assembly of Artemia franciscana.</title>
        <authorList>
            <person name="Jo E."/>
        </authorList>
    </citation>
    <scope>NUCLEOTIDE SEQUENCE</scope>
    <source>
        <tissue evidence="2">Whole body</tissue>
    </source>
</reference>
<protein>
    <submittedName>
        <fullName evidence="2">Uncharacterized protein</fullName>
    </submittedName>
</protein>
<name>A0AA88H8Z1_ARTSF</name>
<evidence type="ECO:0000313" key="2">
    <source>
        <dbReference type="EMBL" id="KAK2707605.1"/>
    </source>
</evidence>
<evidence type="ECO:0000313" key="3">
    <source>
        <dbReference type="Proteomes" id="UP001187531"/>
    </source>
</evidence>
<feature type="compositionally biased region" description="Polar residues" evidence="1">
    <location>
        <begin position="65"/>
        <end position="74"/>
    </location>
</feature>
<keyword evidence="3" id="KW-1185">Reference proteome</keyword>
<comment type="caution">
    <text evidence="2">The sequence shown here is derived from an EMBL/GenBank/DDBJ whole genome shotgun (WGS) entry which is preliminary data.</text>
</comment>
<feature type="region of interest" description="Disordered" evidence="1">
    <location>
        <begin position="49"/>
        <end position="74"/>
    </location>
</feature>
<proteinExistence type="predicted"/>
<evidence type="ECO:0000256" key="1">
    <source>
        <dbReference type="SAM" id="MobiDB-lite"/>
    </source>
</evidence>
<accession>A0AA88H8Z1</accession>
<feature type="compositionally biased region" description="Basic and acidic residues" evidence="1">
    <location>
        <begin position="55"/>
        <end position="64"/>
    </location>
</feature>
<gene>
    <name evidence="2" type="ORF">QYM36_015343</name>
</gene>
<organism evidence="2 3">
    <name type="scientific">Artemia franciscana</name>
    <name type="common">Brine shrimp</name>
    <name type="synonym">Artemia sanfranciscana</name>
    <dbReference type="NCBI Taxonomy" id="6661"/>
    <lineage>
        <taxon>Eukaryota</taxon>
        <taxon>Metazoa</taxon>
        <taxon>Ecdysozoa</taxon>
        <taxon>Arthropoda</taxon>
        <taxon>Crustacea</taxon>
        <taxon>Branchiopoda</taxon>
        <taxon>Anostraca</taxon>
        <taxon>Artemiidae</taxon>
        <taxon>Artemia</taxon>
    </lineage>
</organism>
<dbReference type="EMBL" id="JAVRJZ010000019">
    <property type="protein sequence ID" value="KAK2707605.1"/>
    <property type="molecule type" value="Genomic_DNA"/>
</dbReference>
<sequence>MPAERFADENKSVERDEKETFSNVNIKETDRNLASRFTITIRQLGPVLNNKKYIHHDDDKKRENSNSLRSNSGG</sequence>
<feature type="compositionally biased region" description="Basic and acidic residues" evidence="1">
    <location>
        <begin position="1"/>
        <end position="20"/>
    </location>
</feature>
<feature type="region of interest" description="Disordered" evidence="1">
    <location>
        <begin position="1"/>
        <end position="21"/>
    </location>
</feature>
<dbReference type="Proteomes" id="UP001187531">
    <property type="component" value="Unassembled WGS sequence"/>
</dbReference>